<feature type="region of interest" description="Disordered" evidence="1">
    <location>
        <begin position="25"/>
        <end position="53"/>
    </location>
</feature>
<evidence type="ECO:0000313" key="3">
    <source>
        <dbReference type="Proteomes" id="UP001292094"/>
    </source>
</evidence>
<accession>A0AAE1Q1D4</accession>
<protein>
    <submittedName>
        <fullName evidence="2">Uncharacterized protein</fullName>
    </submittedName>
</protein>
<reference evidence="2" key="1">
    <citation type="submission" date="2023-11" db="EMBL/GenBank/DDBJ databases">
        <title>Genome assemblies of two species of porcelain crab, Petrolisthes cinctipes and Petrolisthes manimaculis (Anomura: Porcellanidae).</title>
        <authorList>
            <person name="Angst P."/>
        </authorList>
    </citation>
    <scope>NUCLEOTIDE SEQUENCE</scope>
    <source>
        <strain evidence="2">PB745_02</strain>
        <tissue evidence="2">Gill</tissue>
    </source>
</reference>
<sequence length="70" mass="7411">MGFLEHNQSAGRSCRVISHLQEARQPAADPLAPPPALAQMDFAPGATSSPRSDGFCCQSPSMYLHTGIQA</sequence>
<evidence type="ECO:0000256" key="1">
    <source>
        <dbReference type="SAM" id="MobiDB-lite"/>
    </source>
</evidence>
<gene>
    <name evidence="2" type="ORF">Pmani_012171</name>
</gene>
<dbReference type="EMBL" id="JAWZYT010000996">
    <property type="protein sequence ID" value="KAK4316677.1"/>
    <property type="molecule type" value="Genomic_DNA"/>
</dbReference>
<evidence type="ECO:0000313" key="2">
    <source>
        <dbReference type="EMBL" id="KAK4316677.1"/>
    </source>
</evidence>
<dbReference type="AlphaFoldDB" id="A0AAE1Q1D4"/>
<name>A0AAE1Q1D4_9EUCA</name>
<proteinExistence type="predicted"/>
<comment type="caution">
    <text evidence="2">The sequence shown here is derived from an EMBL/GenBank/DDBJ whole genome shotgun (WGS) entry which is preliminary data.</text>
</comment>
<organism evidence="2 3">
    <name type="scientific">Petrolisthes manimaculis</name>
    <dbReference type="NCBI Taxonomy" id="1843537"/>
    <lineage>
        <taxon>Eukaryota</taxon>
        <taxon>Metazoa</taxon>
        <taxon>Ecdysozoa</taxon>
        <taxon>Arthropoda</taxon>
        <taxon>Crustacea</taxon>
        <taxon>Multicrustacea</taxon>
        <taxon>Malacostraca</taxon>
        <taxon>Eumalacostraca</taxon>
        <taxon>Eucarida</taxon>
        <taxon>Decapoda</taxon>
        <taxon>Pleocyemata</taxon>
        <taxon>Anomura</taxon>
        <taxon>Galatheoidea</taxon>
        <taxon>Porcellanidae</taxon>
        <taxon>Petrolisthes</taxon>
    </lineage>
</organism>
<keyword evidence="3" id="KW-1185">Reference proteome</keyword>
<dbReference type="Proteomes" id="UP001292094">
    <property type="component" value="Unassembled WGS sequence"/>
</dbReference>